<feature type="domain" description="Peptidase M16 C-terminal" evidence="11">
    <location>
        <begin position="247"/>
        <end position="427"/>
    </location>
</feature>
<dbReference type="Proteomes" id="UP001207930">
    <property type="component" value="Unassembled WGS sequence"/>
</dbReference>
<comment type="caution">
    <text evidence="12">The sequence shown here is derived from an EMBL/GenBank/DDBJ whole genome shotgun (WGS) entry which is preliminary data.</text>
</comment>
<evidence type="ECO:0000256" key="2">
    <source>
        <dbReference type="ARBA" id="ARBA00007261"/>
    </source>
</evidence>
<name>A0ABT3FN83_9BACT</name>
<evidence type="ECO:0000259" key="10">
    <source>
        <dbReference type="Pfam" id="PF00675"/>
    </source>
</evidence>
<dbReference type="PROSITE" id="PS00143">
    <property type="entry name" value="INSULINASE"/>
    <property type="match status" value="1"/>
</dbReference>
<feature type="region of interest" description="Disordered" evidence="9">
    <location>
        <begin position="1"/>
        <end position="65"/>
    </location>
</feature>
<dbReference type="PANTHER" id="PTHR43690">
    <property type="entry name" value="NARDILYSIN"/>
    <property type="match status" value="1"/>
</dbReference>
<evidence type="ECO:0000256" key="5">
    <source>
        <dbReference type="ARBA" id="ARBA00022801"/>
    </source>
</evidence>
<feature type="domain" description="Peptidase M16 C-terminal" evidence="11">
    <location>
        <begin position="722"/>
        <end position="901"/>
    </location>
</feature>
<dbReference type="EMBL" id="JAPDDS010000004">
    <property type="protein sequence ID" value="MCW1885031.1"/>
    <property type="molecule type" value="Genomic_DNA"/>
</dbReference>
<proteinExistence type="inferred from homology"/>
<evidence type="ECO:0000256" key="4">
    <source>
        <dbReference type="ARBA" id="ARBA00022723"/>
    </source>
</evidence>
<feature type="domain" description="Peptidase M16 N-terminal" evidence="10">
    <location>
        <begin position="85"/>
        <end position="205"/>
    </location>
</feature>
<evidence type="ECO:0000313" key="13">
    <source>
        <dbReference type="Proteomes" id="UP001207930"/>
    </source>
</evidence>
<reference evidence="12 13" key="1">
    <citation type="submission" date="2022-10" db="EMBL/GenBank/DDBJ databases">
        <title>Luteolibacter flavescens strain MCCC 1K03193, whole genome shotgun sequencing project.</title>
        <authorList>
            <person name="Zhao G."/>
            <person name="Shen L."/>
        </authorList>
    </citation>
    <scope>NUCLEOTIDE SEQUENCE [LARGE SCALE GENOMIC DNA]</scope>
    <source>
        <strain evidence="12 13">MCCC 1K03193</strain>
    </source>
</reference>
<dbReference type="InterPro" id="IPR050626">
    <property type="entry name" value="Peptidase_M16"/>
</dbReference>
<evidence type="ECO:0000256" key="1">
    <source>
        <dbReference type="ARBA" id="ARBA00001947"/>
    </source>
</evidence>
<accession>A0ABT3FN83</accession>
<dbReference type="Pfam" id="PF05193">
    <property type="entry name" value="Peptidase_M16_C"/>
    <property type="match status" value="2"/>
</dbReference>
<dbReference type="RefSeq" id="WP_264500989.1">
    <property type="nucleotide sequence ID" value="NZ_JAPDDS010000004.1"/>
</dbReference>
<comment type="similarity">
    <text evidence="2 8">Belongs to the peptidase M16 family.</text>
</comment>
<organism evidence="12 13">
    <name type="scientific">Luteolibacter flavescens</name>
    <dbReference type="NCBI Taxonomy" id="1859460"/>
    <lineage>
        <taxon>Bacteria</taxon>
        <taxon>Pseudomonadati</taxon>
        <taxon>Verrucomicrobiota</taxon>
        <taxon>Verrucomicrobiia</taxon>
        <taxon>Verrucomicrobiales</taxon>
        <taxon>Verrucomicrobiaceae</taxon>
        <taxon>Luteolibacter</taxon>
    </lineage>
</organism>
<dbReference type="InterPro" id="IPR007863">
    <property type="entry name" value="Peptidase_M16_C"/>
</dbReference>
<comment type="cofactor">
    <cofactor evidence="1">
        <name>Zn(2+)</name>
        <dbReference type="ChEBI" id="CHEBI:29105"/>
    </cofactor>
</comment>
<evidence type="ECO:0000259" key="11">
    <source>
        <dbReference type="Pfam" id="PF05193"/>
    </source>
</evidence>
<evidence type="ECO:0000256" key="3">
    <source>
        <dbReference type="ARBA" id="ARBA00022670"/>
    </source>
</evidence>
<dbReference type="Pfam" id="PF00675">
    <property type="entry name" value="Peptidase_M16"/>
    <property type="match status" value="1"/>
</dbReference>
<keyword evidence="4" id="KW-0479">Metal-binding</keyword>
<feature type="compositionally biased region" description="Basic and acidic residues" evidence="9">
    <location>
        <begin position="21"/>
        <end position="35"/>
    </location>
</feature>
<keyword evidence="7" id="KW-0482">Metalloprotease</keyword>
<keyword evidence="3" id="KW-0645">Protease</keyword>
<evidence type="ECO:0000313" key="12">
    <source>
        <dbReference type="EMBL" id="MCW1885031.1"/>
    </source>
</evidence>
<sequence length="979" mass="107547">MIRKPAPPPPAAEPPAAEGSEPAKEGDTAAAEKPDPATTEPATLSVKTDTEAADATAKTWPQEQSDIAADPKAVFGKLENGMRYIIYPNAEPPGRVSLRMHIAAGSLMEADDQRGVAHFLEHMVFNGSKNFTPDELIPRMQRLGIAFGAHVNAYTSFDETVYMLDLPDLSEEIMKLGFTIMRDFGDGAKLDAEEIDKERGVILSEKTSRDTVGFRLMEQQFAELLPGSLLTKRFPIGTEEVIKTAPRERFVDLYTRYYTPERMTFVVVGDVKPEEIEARIKENFSSLTNPADPGKNPELGEIKKIEGMQAAVFSDKEVTSTDLSLVSVRPYSIVPDSSTRRLSMLPLGLANAAIGRRFERISKQDGSPIAKGSSSRDELFNYAEIGSFDVTAADDRWQDALPVLEQEFRRALEFGFTDAEIAEAKANVLNAYQQAVKTAPTRKSESLATGIARSINDGTVFSTPETDLEIIAKGLDTMTAETCHAAFREFWADQGMHLVLTTKQEPENARATLLAIYEESRSKPVEAPEQKEAVEFAYTDFGPAGTVKSRKEVEGLEFSQIVLSNGVRLNLKKTDFEKGSIRLTTRFGSGKLTQPKDMPGLDLFASSVFDAGGLGKHSVDDLQQILAGQNVGTAFAVGDDAFTLGGRTTPEDIGLQLQIMCAQLTDPGYREEAVAQFKKAIPMIFQQLRHTPEGPHAQMEAWLHGADSRWGVLTEEKLGSYTIEDARKWLTPALTKDYLELSIVGDFDESTLLPLVLKTFGALPARAEKKADLAAARKINFPKGAAEKTFTYDSKIAQGTAIVVWKTEGLRGNTKLFRRLNLLGSILSDRLREEIREKLGASYSPNAGATGSDGLDGYGYMMAMCVGKAEDTKKLADTATEIANLLARDGTNDDELDRARKPMQATMEKTKRDNSYWLGTVLAQSQEDPARLDLIRGRDADYASITAKELHDIAIKYLGQKHALKVLIHPETEKKAEGE</sequence>
<evidence type="ECO:0000256" key="7">
    <source>
        <dbReference type="ARBA" id="ARBA00023049"/>
    </source>
</evidence>
<dbReference type="InterPro" id="IPR011249">
    <property type="entry name" value="Metalloenz_LuxS/M16"/>
</dbReference>
<dbReference type="Gene3D" id="3.30.830.10">
    <property type="entry name" value="Metalloenzyme, LuxS/M16 peptidase-like"/>
    <property type="match status" value="4"/>
</dbReference>
<keyword evidence="5" id="KW-0378">Hydrolase</keyword>
<protein>
    <submittedName>
        <fullName evidence="12">Insulinase family protein</fullName>
    </submittedName>
</protein>
<evidence type="ECO:0000256" key="6">
    <source>
        <dbReference type="ARBA" id="ARBA00022833"/>
    </source>
</evidence>
<dbReference type="InterPro" id="IPR001431">
    <property type="entry name" value="Pept_M16_Zn_BS"/>
</dbReference>
<gene>
    <name evidence="12" type="ORF">OKA04_09855</name>
</gene>
<feature type="compositionally biased region" description="Pro residues" evidence="9">
    <location>
        <begin position="1"/>
        <end position="13"/>
    </location>
</feature>
<evidence type="ECO:0000256" key="9">
    <source>
        <dbReference type="SAM" id="MobiDB-lite"/>
    </source>
</evidence>
<dbReference type="InterPro" id="IPR011765">
    <property type="entry name" value="Pept_M16_N"/>
</dbReference>
<keyword evidence="6" id="KW-0862">Zinc</keyword>
<evidence type="ECO:0000256" key="8">
    <source>
        <dbReference type="RuleBase" id="RU004447"/>
    </source>
</evidence>
<keyword evidence="13" id="KW-1185">Reference proteome</keyword>
<dbReference type="PANTHER" id="PTHR43690:SF17">
    <property type="entry name" value="PROTEIN YHJJ"/>
    <property type="match status" value="1"/>
</dbReference>
<dbReference type="SUPFAM" id="SSF63411">
    <property type="entry name" value="LuxS/MPP-like metallohydrolase"/>
    <property type="match status" value="4"/>
</dbReference>